<evidence type="ECO:0000259" key="2">
    <source>
        <dbReference type="Pfam" id="PF03364"/>
    </source>
</evidence>
<accession>G2J8E1</accession>
<dbReference type="PANTHER" id="PTHR12901:SF10">
    <property type="entry name" value="COENZYME Q-BINDING PROTEIN COQ10, MITOCHONDRIAL"/>
    <property type="match status" value="1"/>
</dbReference>
<feature type="domain" description="Coenzyme Q-binding protein COQ10 START" evidence="2">
    <location>
        <begin position="10"/>
        <end position="134"/>
    </location>
</feature>
<reference evidence="3 4" key="1">
    <citation type="submission" date="2011-08" db="EMBL/GenBank/DDBJ databases">
        <title>The genome of the obligate endobacterium of an arbuscular mycorrhizal fungus reveals an interphylum network of nutritional interactions.</title>
        <authorList>
            <person name="Ghignone S."/>
            <person name="Salvioli A."/>
            <person name="Anca I."/>
            <person name="Lumini E."/>
            <person name="Ortu G."/>
            <person name="Petiti L."/>
            <person name="Cruveiller S."/>
            <person name="Bianciotto V."/>
            <person name="Piffanelli P."/>
            <person name="Lanfranco L."/>
            <person name="Bonfante P."/>
        </authorList>
    </citation>
    <scope>NUCLEOTIDE SEQUENCE [LARGE SCALE GENOMIC DNA]</scope>
    <source>
        <strain evidence="3 4">BEG34</strain>
    </source>
</reference>
<dbReference type="AlphaFoldDB" id="G2J8E1"/>
<dbReference type="RefSeq" id="WP_006682281.1">
    <property type="nucleotide sequence ID" value="NZ_CAFB01000037.1"/>
</dbReference>
<dbReference type="SUPFAM" id="SSF55961">
    <property type="entry name" value="Bet v1-like"/>
    <property type="match status" value="1"/>
</dbReference>
<protein>
    <submittedName>
        <fullName evidence="3">Putative cyclase/dehydrase</fullName>
    </submittedName>
</protein>
<comment type="similarity">
    <text evidence="1">Belongs to the ribosome association toxin RatA family.</text>
</comment>
<dbReference type="eggNOG" id="COG2867">
    <property type="taxonomic scope" value="Bacteria"/>
</dbReference>
<evidence type="ECO:0000313" key="3">
    <source>
        <dbReference type="EMBL" id="CCD29038.1"/>
    </source>
</evidence>
<comment type="caution">
    <text evidence="3">The sequence shown here is derived from an EMBL/GenBank/DDBJ whole genome shotgun (WGS) entry which is preliminary data.</text>
</comment>
<dbReference type="Proteomes" id="UP000054051">
    <property type="component" value="Unassembled WGS sequence"/>
</dbReference>
<evidence type="ECO:0000256" key="1">
    <source>
        <dbReference type="ARBA" id="ARBA00008918"/>
    </source>
</evidence>
<name>G2J8E1_9BURK</name>
<dbReference type="GO" id="GO:0045333">
    <property type="term" value="P:cellular respiration"/>
    <property type="evidence" value="ECO:0007669"/>
    <property type="project" value="InterPro"/>
</dbReference>
<dbReference type="InterPro" id="IPR044996">
    <property type="entry name" value="COQ10-like"/>
</dbReference>
<dbReference type="InterPro" id="IPR005031">
    <property type="entry name" value="COQ10_START"/>
</dbReference>
<evidence type="ECO:0000313" key="4">
    <source>
        <dbReference type="Proteomes" id="UP000054051"/>
    </source>
</evidence>
<dbReference type="Gene3D" id="3.30.530.20">
    <property type="match status" value="1"/>
</dbReference>
<keyword evidence="4" id="KW-1185">Reference proteome</keyword>
<gene>
    <name evidence="3" type="ORF">CAGGBEG34_200037</name>
</gene>
<dbReference type="Pfam" id="PF03364">
    <property type="entry name" value="Polyketide_cyc"/>
    <property type="match status" value="1"/>
</dbReference>
<dbReference type="InterPro" id="IPR023393">
    <property type="entry name" value="START-like_dom_sf"/>
</dbReference>
<dbReference type="EMBL" id="CAFB01000037">
    <property type="protein sequence ID" value="CCD29038.1"/>
    <property type="molecule type" value="Genomic_DNA"/>
</dbReference>
<proteinExistence type="inferred from homology"/>
<dbReference type="CDD" id="cd07813">
    <property type="entry name" value="COQ10p_like"/>
    <property type="match status" value="1"/>
</dbReference>
<dbReference type="GO" id="GO:0048039">
    <property type="term" value="F:ubiquinone binding"/>
    <property type="evidence" value="ECO:0007669"/>
    <property type="project" value="InterPro"/>
</dbReference>
<organism evidence="3 4">
    <name type="scientific">Candidatus Glomeribacter gigasporarum BEG34</name>
    <dbReference type="NCBI Taxonomy" id="1070319"/>
    <lineage>
        <taxon>Bacteria</taxon>
        <taxon>Pseudomonadati</taxon>
        <taxon>Pseudomonadota</taxon>
        <taxon>Betaproteobacteria</taxon>
        <taxon>Burkholderiales</taxon>
        <taxon>Burkholderiaceae</taxon>
        <taxon>Candidatus Glomeribacter</taxon>
    </lineage>
</organism>
<dbReference type="OrthoDB" id="9804759at2"/>
<dbReference type="STRING" id="1070319.CAGGBEG34_200037"/>
<sequence length="147" mass="17403">MADVYRTALVPHTTEQMFDLVNDVAEYPDFLPWCGGVEIFRQDECHLEARVNIHFKGIRQHFTTRNTLQRPTRIEMVFLDGPFRKFTGYWHLTPLRENACKIEFALHYEFASRLLEVLIGPVFHHIADTFVEAFVRRARIKYKTPMC</sequence>
<dbReference type="PANTHER" id="PTHR12901">
    <property type="entry name" value="SPERM PROTEIN HOMOLOG"/>
    <property type="match status" value="1"/>
</dbReference>